<evidence type="ECO:0000313" key="7">
    <source>
        <dbReference type="EMBL" id="AIO70392.1"/>
    </source>
</evidence>
<proteinExistence type="predicted"/>
<dbReference type="NCBIfam" id="TIGR02479">
    <property type="entry name" value="FliA_WhiG"/>
    <property type="match status" value="1"/>
</dbReference>
<protein>
    <submittedName>
        <fullName evidence="7">RNA polymerase sigma factor, FliA/WhiG family protein</fullName>
    </submittedName>
</protein>
<dbReference type="InterPro" id="IPR013324">
    <property type="entry name" value="RNA_pol_sigma_r3/r4-like"/>
</dbReference>
<evidence type="ECO:0000259" key="5">
    <source>
        <dbReference type="Pfam" id="PF04542"/>
    </source>
</evidence>
<evidence type="ECO:0000256" key="3">
    <source>
        <dbReference type="ARBA" id="ARBA00023125"/>
    </source>
</evidence>
<dbReference type="SUPFAM" id="SSF88946">
    <property type="entry name" value="Sigma2 domain of RNA polymerase sigma factors"/>
    <property type="match status" value="1"/>
</dbReference>
<dbReference type="GO" id="GO:0006352">
    <property type="term" value="P:DNA-templated transcription initiation"/>
    <property type="evidence" value="ECO:0007669"/>
    <property type="project" value="InterPro"/>
</dbReference>
<name>A0AAI8FRX0_9BURK</name>
<dbReference type="InterPro" id="IPR007630">
    <property type="entry name" value="RNA_pol_sigma70_r4"/>
</dbReference>
<dbReference type="SUPFAM" id="SSF88659">
    <property type="entry name" value="Sigma3 and sigma4 domains of RNA polymerase sigma factors"/>
    <property type="match status" value="2"/>
</dbReference>
<keyword evidence="4" id="KW-0804">Transcription</keyword>
<dbReference type="GO" id="GO:0003899">
    <property type="term" value="F:DNA-directed RNA polymerase activity"/>
    <property type="evidence" value="ECO:0007669"/>
    <property type="project" value="InterPro"/>
</dbReference>
<keyword evidence="3" id="KW-0238">DNA-binding</keyword>
<dbReference type="GO" id="GO:0016987">
    <property type="term" value="F:sigma factor activity"/>
    <property type="evidence" value="ECO:0007669"/>
    <property type="project" value="UniProtKB-KW"/>
</dbReference>
<evidence type="ECO:0000256" key="2">
    <source>
        <dbReference type="ARBA" id="ARBA00023082"/>
    </source>
</evidence>
<gene>
    <name evidence="7" type="ORF">DM82_3872</name>
</gene>
<evidence type="ECO:0000313" key="8">
    <source>
        <dbReference type="Proteomes" id="UP000029424"/>
    </source>
</evidence>
<dbReference type="KEGG" id="bok:DM82_3872"/>
<keyword evidence="2" id="KW-0731">Sigma factor</keyword>
<dbReference type="PANTHER" id="PTHR30385">
    <property type="entry name" value="SIGMA FACTOR F FLAGELLAR"/>
    <property type="match status" value="1"/>
</dbReference>
<dbReference type="Pfam" id="PF04545">
    <property type="entry name" value="Sigma70_r4"/>
    <property type="match status" value="1"/>
</dbReference>
<dbReference type="InterPro" id="IPR014284">
    <property type="entry name" value="RNA_pol_sigma-70_dom"/>
</dbReference>
<dbReference type="InterPro" id="IPR013325">
    <property type="entry name" value="RNA_pol_sigma_r2"/>
</dbReference>
<dbReference type="InterPro" id="IPR007627">
    <property type="entry name" value="RNA_pol_sigma70_r2"/>
</dbReference>
<accession>A0AAI8FRX0</accession>
<dbReference type="NCBIfam" id="NF005413">
    <property type="entry name" value="PRK06986.1"/>
    <property type="match status" value="1"/>
</dbReference>
<feature type="domain" description="RNA polymerase sigma-70 region 2" evidence="5">
    <location>
        <begin position="28"/>
        <end position="97"/>
    </location>
</feature>
<evidence type="ECO:0000256" key="4">
    <source>
        <dbReference type="ARBA" id="ARBA00023163"/>
    </source>
</evidence>
<dbReference type="Pfam" id="PF04542">
    <property type="entry name" value="Sigma70_r2"/>
    <property type="match status" value="1"/>
</dbReference>
<dbReference type="PANTHER" id="PTHR30385:SF7">
    <property type="entry name" value="RNA POLYMERASE SIGMA FACTOR FLIA"/>
    <property type="match status" value="1"/>
</dbReference>
<dbReference type="AlphaFoldDB" id="A0AAI8FRX0"/>
<dbReference type="PRINTS" id="PR00046">
    <property type="entry name" value="SIGMA70FCT"/>
</dbReference>
<dbReference type="RefSeq" id="WP_010112085.1">
    <property type="nucleotide sequence ID" value="NZ_CP008727.1"/>
</dbReference>
<keyword evidence="8" id="KW-1185">Reference proteome</keyword>
<evidence type="ECO:0000259" key="6">
    <source>
        <dbReference type="Pfam" id="PF04545"/>
    </source>
</evidence>
<keyword evidence="1" id="KW-0805">Transcription regulation</keyword>
<reference evidence="7 8" key="1">
    <citation type="submission" date="2014-06" db="EMBL/GenBank/DDBJ databases">
        <authorList>
            <person name="Bishop-Lilly K.A."/>
            <person name="Broomall S.M."/>
            <person name="Chain P.S."/>
            <person name="Chertkov O."/>
            <person name="Coyne S.R."/>
            <person name="Daligault H.E."/>
            <person name="Davenport K.W."/>
            <person name="Erkkila T."/>
            <person name="Frey K.G."/>
            <person name="Gibbons H.S."/>
            <person name="Gu W."/>
            <person name="Jaissle J."/>
            <person name="Johnson S.L."/>
            <person name="Koroleva G.I."/>
            <person name="Ladner J.T."/>
            <person name="Lo C.-C."/>
            <person name="Minogue T.D."/>
            <person name="Munk C."/>
            <person name="Palacios G.F."/>
            <person name="Redden C.L."/>
            <person name="Rosenzweig C.N."/>
            <person name="Scholz M.B."/>
            <person name="Teshima H."/>
            <person name="Xu Y."/>
        </authorList>
    </citation>
    <scope>NUCLEOTIDE SEQUENCE [LARGE SCALE GENOMIC DNA]</scope>
    <source>
        <strain evidence="7 8">EO147</strain>
    </source>
</reference>
<dbReference type="InterPro" id="IPR000943">
    <property type="entry name" value="RNA_pol_sigma70"/>
</dbReference>
<dbReference type="GO" id="GO:0003677">
    <property type="term" value="F:DNA binding"/>
    <property type="evidence" value="ECO:0007669"/>
    <property type="project" value="UniProtKB-KW"/>
</dbReference>
<dbReference type="Gene3D" id="1.20.140.160">
    <property type="match status" value="1"/>
</dbReference>
<dbReference type="EMBL" id="CP008727">
    <property type="protein sequence ID" value="AIO70392.1"/>
    <property type="molecule type" value="Genomic_DNA"/>
</dbReference>
<dbReference type="CDD" id="cd06171">
    <property type="entry name" value="Sigma70_r4"/>
    <property type="match status" value="1"/>
</dbReference>
<evidence type="ECO:0000256" key="1">
    <source>
        <dbReference type="ARBA" id="ARBA00023015"/>
    </source>
</evidence>
<dbReference type="Proteomes" id="UP000029424">
    <property type="component" value="Chromosome 2"/>
</dbReference>
<sequence length="236" mass="26484">MPTHIEHATPSAAYVGANATVEQRWLIEYAPLVKRVARQLGSQANGVIALEDMEQIGLMGLLEALRRYGSPDEAFAGYAALRVRGAILDELRRHDWRPRAVRNAAHRARDCERALCRTLGRVPTAGEVSASLGIGIDEYRENVMANRAEAMASFDEMLDADWLAHDDNPERQVVLRRCLEQALTSLDEREQRVIQLYYEFDLSLREIAAVLELTEARVCQINKAALRKMRAALSDG</sequence>
<feature type="domain" description="RNA polymerase sigma-70 region 4" evidence="6">
    <location>
        <begin position="182"/>
        <end position="231"/>
    </location>
</feature>
<dbReference type="Gene3D" id="1.10.1740.10">
    <property type="match status" value="1"/>
</dbReference>
<organism evidence="7 8">
    <name type="scientific">Burkholderia oklahomensis</name>
    <dbReference type="NCBI Taxonomy" id="342113"/>
    <lineage>
        <taxon>Bacteria</taxon>
        <taxon>Pseudomonadati</taxon>
        <taxon>Pseudomonadota</taxon>
        <taxon>Betaproteobacteria</taxon>
        <taxon>Burkholderiales</taxon>
        <taxon>Burkholderiaceae</taxon>
        <taxon>Burkholderia</taxon>
        <taxon>pseudomallei group</taxon>
    </lineage>
</organism>
<dbReference type="InterPro" id="IPR012845">
    <property type="entry name" value="RNA_pol_sigma_FliA_WhiG"/>
</dbReference>
<dbReference type="NCBIfam" id="TIGR02937">
    <property type="entry name" value="sigma70-ECF"/>
    <property type="match status" value="1"/>
</dbReference>